<dbReference type="EMBL" id="SIHJ01000005">
    <property type="protein sequence ID" value="TWT30350.1"/>
    <property type="molecule type" value="Genomic_DNA"/>
</dbReference>
<keyword evidence="2" id="KW-1185">Reference proteome</keyword>
<dbReference type="Gene3D" id="3.90.1720.10">
    <property type="entry name" value="endopeptidase domain like (from Nostoc punctiforme)"/>
    <property type="match status" value="1"/>
</dbReference>
<evidence type="ECO:0000313" key="2">
    <source>
        <dbReference type="Proteomes" id="UP000316714"/>
    </source>
</evidence>
<dbReference type="InterPro" id="IPR038765">
    <property type="entry name" value="Papain-like_cys_pep_sf"/>
</dbReference>
<gene>
    <name evidence="1" type="ORF">KOR34_49090</name>
</gene>
<dbReference type="SUPFAM" id="SSF54001">
    <property type="entry name" value="Cysteine proteinases"/>
    <property type="match status" value="1"/>
</dbReference>
<protein>
    <submittedName>
        <fullName evidence="1">Uncharacterized protein</fullName>
    </submittedName>
</protein>
<sequence length="201" mass="22353" precursor="true">MDINSNRNQTVKRVMRTLAEAAPHIRDGDLLLFRRRGLIAAAGRGEHSHAAKAVRWGADLYCVEVREWHGGRAVTLASQVRRCPARIDVFAVNPRGRWTDYDRAAAARCMRLLAGCDYGYWSVLRAALLHLPLVRLFVRPETEDQAAASRPPFCSQACALADRVAGGVDPVPHLADRLTEPADLARSPFYEYRFTLSGDGK</sequence>
<comment type="caution">
    <text evidence="1">The sequence shown here is derived from an EMBL/GenBank/DDBJ whole genome shotgun (WGS) entry which is preliminary data.</text>
</comment>
<organism evidence="1 2">
    <name type="scientific">Posidoniimonas corsicana</name>
    <dbReference type="NCBI Taxonomy" id="1938618"/>
    <lineage>
        <taxon>Bacteria</taxon>
        <taxon>Pseudomonadati</taxon>
        <taxon>Planctomycetota</taxon>
        <taxon>Planctomycetia</taxon>
        <taxon>Pirellulales</taxon>
        <taxon>Lacipirellulaceae</taxon>
        <taxon>Posidoniimonas</taxon>
    </lineage>
</organism>
<name>A0A5C5UXJ6_9BACT</name>
<accession>A0A5C5UXJ6</accession>
<proteinExistence type="predicted"/>
<evidence type="ECO:0000313" key="1">
    <source>
        <dbReference type="EMBL" id="TWT30350.1"/>
    </source>
</evidence>
<reference evidence="1 2" key="1">
    <citation type="submission" date="2019-02" db="EMBL/GenBank/DDBJ databases">
        <title>Deep-cultivation of Planctomycetes and their phenomic and genomic characterization uncovers novel biology.</title>
        <authorList>
            <person name="Wiegand S."/>
            <person name="Jogler M."/>
            <person name="Boedeker C."/>
            <person name="Pinto D."/>
            <person name="Vollmers J."/>
            <person name="Rivas-Marin E."/>
            <person name="Kohn T."/>
            <person name="Peeters S.H."/>
            <person name="Heuer A."/>
            <person name="Rast P."/>
            <person name="Oberbeckmann S."/>
            <person name="Bunk B."/>
            <person name="Jeske O."/>
            <person name="Meyerdierks A."/>
            <person name="Storesund J.E."/>
            <person name="Kallscheuer N."/>
            <person name="Luecker S."/>
            <person name="Lage O.M."/>
            <person name="Pohl T."/>
            <person name="Merkel B.J."/>
            <person name="Hornburger P."/>
            <person name="Mueller R.-W."/>
            <person name="Bruemmer F."/>
            <person name="Labrenz M."/>
            <person name="Spormann A.M."/>
            <person name="Op Den Camp H."/>
            <person name="Overmann J."/>
            <person name="Amann R."/>
            <person name="Jetten M.S.M."/>
            <person name="Mascher T."/>
            <person name="Medema M.H."/>
            <person name="Devos D.P."/>
            <person name="Kaster A.-K."/>
            <person name="Ovreas L."/>
            <person name="Rohde M."/>
            <person name="Galperin M.Y."/>
            <person name="Jogler C."/>
        </authorList>
    </citation>
    <scope>NUCLEOTIDE SEQUENCE [LARGE SCALE GENOMIC DNA]</scope>
    <source>
        <strain evidence="1 2">KOR34</strain>
    </source>
</reference>
<dbReference type="Proteomes" id="UP000316714">
    <property type="component" value="Unassembled WGS sequence"/>
</dbReference>
<dbReference type="AlphaFoldDB" id="A0A5C5UXJ6"/>